<evidence type="ECO:0000256" key="1">
    <source>
        <dbReference type="ARBA" id="ARBA00022857"/>
    </source>
</evidence>
<dbReference type="Proteomes" id="UP000469558">
    <property type="component" value="Unassembled WGS sequence"/>
</dbReference>
<name>A0A8T9BT69_9HELO</name>
<evidence type="ECO:0008006" key="5">
    <source>
        <dbReference type="Google" id="ProtNLM"/>
    </source>
</evidence>
<sequence>ATRKAISELGKNSYIAMCTGFWYEWSLGIAPAFGIDFNNRTATLYDEGETQICTTTWPQIGRAVAALLSLPIKSEANEAACLENFRNKLVYINSFNISQKDMLKSALCVTGTKESNWTITKEPAQERYSNGIKEIQEGKRVGFAKMMYTRVFYSDRCGDFEHKGTLNRMLDLPKEDIDEATMVAMERSKAAFGSSH</sequence>
<dbReference type="EMBL" id="QGMK01002246">
    <property type="protein sequence ID" value="TVY59674.1"/>
    <property type="molecule type" value="Genomic_DNA"/>
</dbReference>
<feature type="non-terminal residue" evidence="3">
    <location>
        <position position="1"/>
    </location>
</feature>
<evidence type="ECO:0000313" key="3">
    <source>
        <dbReference type="EMBL" id="TVY59674.1"/>
    </source>
</evidence>
<keyword evidence="4" id="KW-1185">Reference proteome</keyword>
<dbReference type="PANTHER" id="PTHR47706">
    <property type="entry name" value="NMRA-LIKE FAMILY PROTEIN"/>
    <property type="match status" value="1"/>
</dbReference>
<keyword evidence="2" id="KW-0560">Oxidoreductase</keyword>
<evidence type="ECO:0000256" key="2">
    <source>
        <dbReference type="ARBA" id="ARBA00023002"/>
    </source>
</evidence>
<dbReference type="PANTHER" id="PTHR47706:SF7">
    <property type="entry name" value="CIPA-LIKE, PUTATIVE (AFU_ORTHOLOGUE AFUA_1G01630)-RELATED"/>
    <property type="match status" value="1"/>
</dbReference>
<dbReference type="OrthoDB" id="419598at2759"/>
<gene>
    <name evidence="3" type="ORF">LSUE1_G007277</name>
</gene>
<protein>
    <recommendedName>
        <fullName evidence="5">NmrA-like domain-containing protein</fullName>
    </recommendedName>
</protein>
<evidence type="ECO:0000313" key="4">
    <source>
        <dbReference type="Proteomes" id="UP000469558"/>
    </source>
</evidence>
<organism evidence="3 4">
    <name type="scientific">Lachnellula suecica</name>
    <dbReference type="NCBI Taxonomy" id="602035"/>
    <lineage>
        <taxon>Eukaryota</taxon>
        <taxon>Fungi</taxon>
        <taxon>Dikarya</taxon>
        <taxon>Ascomycota</taxon>
        <taxon>Pezizomycotina</taxon>
        <taxon>Leotiomycetes</taxon>
        <taxon>Helotiales</taxon>
        <taxon>Lachnaceae</taxon>
        <taxon>Lachnellula</taxon>
    </lineage>
</organism>
<dbReference type="AlphaFoldDB" id="A0A8T9BT69"/>
<accession>A0A8T9BT69</accession>
<dbReference type="GO" id="GO:0016491">
    <property type="term" value="F:oxidoreductase activity"/>
    <property type="evidence" value="ECO:0007669"/>
    <property type="project" value="UniProtKB-KW"/>
</dbReference>
<reference evidence="3 4" key="1">
    <citation type="submission" date="2018-05" db="EMBL/GenBank/DDBJ databases">
        <title>Genome sequencing and assembly of the regulated plant pathogen Lachnellula willkommii and related sister species for the development of diagnostic species identification markers.</title>
        <authorList>
            <person name="Giroux E."/>
            <person name="Bilodeau G."/>
        </authorList>
    </citation>
    <scope>NUCLEOTIDE SEQUENCE [LARGE SCALE GENOMIC DNA]</scope>
    <source>
        <strain evidence="3 4">CBS 268.59</strain>
    </source>
</reference>
<proteinExistence type="predicted"/>
<keyword evidence="1" id="KW-0521">NADP</keyword>
<dbReference type="InterPro" id="IPR051609">
    <property type="entry name" value="NmrA/Isoflavone_reductase-like"/>
</dbReference>
<comment type="caution">
    <text evidence="3">The sequence shown here is derived from an EMBL/GenBank/DDBJ whole genome shotgun (WGS) entry which is preliminary data.</text>
</comment>